<reference evidence="1" key="1">
    <citation type="journal article" date="2015" name="Nature">
        <title>Complex archaea that bridge the gap between prokaryotes and eukaryotes.</title>
        <authorList>
            <person name="Spang A."/>
            <person name="Saw J.H."/>
            <person name="Jorgensen S.L."/>
            <person name="Zaremba-Niedzwiedzka K."/>
            <person name="Martijn J."/>
            <person name="Lind A.E."/>
            <person name="van Eijk R."/>
            <person name="Schleper C."/>
            <person name="Guy L."/>
            <person name="Ettema T.J."/>
        </authorList>
    </citation>
    <scope>NUCLEOTIDE SEQUENCE</scope>
</reference>
<dbReference type="Gene3D" id="3.40.640.10">
    <property type="entry name" value="Type I PLP-dependent aspartate aminotransferase-like (Major domain)"/>
    <property type="match status" value="1"/>
</dbReference>
<dbReference type="PANTHER" id="PTHR30244:SF34">
    <property type="entry name" value="DTDP-4-AMINO-4,6-DIDEOXYGALACTOSE TRANSAMINASE"/>
    <property type="match status" value="1"/>
</dbReference>
<sequence>MKKVYPLFDIYWDETDVEKVVNVIRRGSFWATGPEIKEFEENLSEYFNVEYAVTFNSGTSALQAILLAFDITSGEVIIPSMSFISTANSVILAGARPIFAEIEEQTLGLDVDDVRKKITKKTRAIMPMHYGGKVCKNIEVLDE</sequence>
<dbReference type="GO" id="GO:0030170">
    <property type="term" value="F:pyridoxal phosphate binding"/>
    <property type="evidence" value="ECO:0007669"/>
    <property type="project" value="TreeGrafter"/>
</dbReference>
<feature type="non-terminal residue" evidence="1">
    <location>
        <position position="143"/>
    </location>
</feature>
<accession>A0A0F9FWW6</accession>
<dbReference type="EMBL" id="LAZR01019885">
    <property type="protein sequence ID" value="KKL90899.1"/>
    <property type="molecule type" value="Genomic_DNA"/>
</dbReference>
<evidence type="ECO:0000313" key="1">
    <source>
        <dbReference type="EMBL" id="KKL90899.1"/>
    </source>
</evidence>
<comment type="caution">
    <text evidence="1">The sequence shown here is derived from an EMBL/GenBank/DDBJ whole genome shotgun (WGS) entry which is preliminary data.</text>
</comment>
<dbReference type="SUPFAM" id="SSF53383">
    <property type="entry name" value="PLP-dependent transferases"/>
    <property type="match status" value="1"/>
</dbReference>
<dbReference type="GO" id="GO:0008483">
    <property type="term" value="F:transaminase activity"/>
    <property type="evidence" value="ECO:0007669"/>
    <property type="project" value="TreeGrafter"/>
</dbReference>
<dbReference type="AlphaFoldDB" id="A0A0F9FWW6"/>
<proteinExistence type="predicted"/>
<dbReference type="InterPro" id="IPR015424">
    <property type="entry name" value="PyrdxlP-dep_Trfase"/>
</dbReference>
<dbReference type="InterPro" id="IPR015421">
    <property type="entry name" value="PyrdxlP-dep_Trfase_major"/>
</dbReference>
<dbReference type="InterPro" id="IPR000653">
    <property type="entry name" value="DegT/StrS_aminotransferase"/>
</dbReference>
<organism evidence="1">
    <name type="scientific">marine sediment metagenome</name>
    <dbReference type="NCBI Taxonomy" id="412755"/>
    <lineage>
        <taxon>unclassified sequences</taxon>
        <taxon>metagenomes</taxon>
        <taxon>ecological metagenomes</taxon>
    </lineage>
</organism>
<evidence type="ECO:0008006" key="2">
    <source>
        <dbReference type="Google" id="ProtNLM"/>
    </source>
</evidence>
<protein>
    <recommendedName>
        <fullName evidence="2">DegT/DnrJ/EryC1/StrS aminotransferase family protein</fullName>
    </recommendedName>
</protein>
<dbReference type="GO" id="GO:0000271">
    <property type="term" value="P:polysaccharide biosynthetic process"/>
    <property type="evidence" value="ECO:0007669"/>
    <property type="project" value="TreeGrafter"/>
</dbReference>
<dbReference type="Pfam" id="PF01041">
    <property type="entry name" value="DegT_DnrJ_EryC1"/>
    <property type="match status" value="1"/>
</dbReference>
<gene>
    <name evidence="1" type="ORF">LCGC14_1900130</name>
</gene>
<name>A0A0F9FWW6_9ZZZZ</name>
<dbReference type="PANTHER" id="PTHR30244">
    <property type="entry name" value="TRANSAMINASE"/>
    <property type="match status" value="1"/>
</dbReference>